<evidence type="ECO:0000313" key="1">
    <source>
        <dbReference type="EMBL" id="AFM21292.1"/>
    </source>
</evidence>
<sequence>MEEDSSKLVVLNEKSTVVDSLRALYRTTFKVAKLTIEGRPCFITKDELVAALERGLGNMPLDQVLSLDSSRSSEACADCEMMPFPLLKLEDGVLQANQAAKDLMGPGIIETVELSDFDCTLLELESGETVSIEPLGYGYFTARRLNEEEVRRIFETARWAAIGKALWHHLETQGMTLTLETKRRRGYIPLVLDGVEFGYLACRKPKKTRTTTKKADGDDTSIS</sequence>
<dbReference type="Proteomes" id="UP000006061">
    <property type="component" value="Chromosome"/>
</dbReference>
<organism evidence="1 2">
    <name type="scientific">Acetomicrobium mobile (strain ATCC BAA-54 / DSM 13181 / JCM 12221 / NGA)</name>
    <name type="common">Anaerobaculum mobile</name>
    <dbReference type="NCBI Taxonomy" id="891968"/>
    <lineage>
        <taxon>Bacteria</taxon>
        <taxon>Thermotogati</taxon>
        <taxon>Synergistota</taxon>
        <taxon>Synergistia</taxon>
        <taxon>Synergistales</taxon>
        <taxon>Acetomicrobiaceae</taxon>
        <taxon>Acetomicrobium</taxon>
    </lineage>
</organism>
<dbReference type="HOGENOM" id="CLU_1238091_0_0_0"/>
<proteinExistence type="predicted"/>
<dbReference type="AlphaFoldDB" id="I4BVI5"/>
<evidence type="ECO:0000313" key="2">
    <source>
        <dbReference type="Proteomes" id="UP000006061"/>
    </source>
</evidence>
<gene>
    <name evidence="1" type="ordered locus">Anamo_0643</name>
</gene>
<dbReference type="KEGG" id="amo:Anamo_0643"/>
<dbReference type="STRING" id="891968.Anamo_0643"/>
<accession>I4BVI5</accession>
<dbReference type="EMBL" id="CP003198">
    <property type="protein sequence ID" value="AFM21292.1"/>
    <property type="molecule type" value="Genomic_DNA"/>
</dbReference>
<keyword evidence="2" id="KW-1185">Reference proteome</keyword>
<name>I4BVI5_ACEMN</name>
<protein>
    <submittedName>
        <fullName evidence="1">Uncharacterized protein</fullName>
    </submittedName>
</protein>
<reference evidence="2" key="1">
    <citation type="journal article" date="2013" name="Stand. Genomic Sci.">
        <title>Complete genome sequence of the moderate thermophile Anaerobaculum mobile type strain (NGA(T)).</title>
        <authorList>
            <person name="Mavromatis K."/>
            <person name="Stackebrandt E."/>
            <person name="Held B."/>
            <person name="Lapidus A."/>
            <person name="Nolan M."/>
            <person name="Lucas S."/>
            <person name="Hammon N."/>
            <person name="Deshpande S."/>
            <person name="Cheng J.F."/>
            <person name="Tapia R."/>
            <person name="Goodwin L.A."/>
            <person name="Pitluck S."/>
            <person name="Liolios K."/>
            <person name="Pagani I."/>
            <person name="Ivanova N."/>
            <person name="Mikhailova N."/>
            <person name="Huntemann M."/>
            <person name="Pati A."/>
            <person name="Chen A."/>
            <person name="Palaniappan K."/>
            <person name="Land M."/>
            <person name="Rohde M."/>
            <person name="Spring S."/>
            <person name="Goker M."/>
            <person name="Woyke T."/>
            <person name="Detter J.C."/>
            <person name="Bristow J."/>
            <person name="Eisen J.A."/>
            <person name="Markowitz V."/>
            <person name="Hugenholtz P."/>
            <person name="Klenk H.P."/>
            <person name="Kyrpides N.C."/>
        </authorList>
    </citation>
    <scope>NUCLEOTIDE SEQUENCE</scope>
    <source>
        <strain evidence="2">ATCC BAA-54 / DSM 13181 / NGA</strain>
    </source>
</reference>